<dbReference type="NCBIfam" id="NF041874">
    <property type="entry name" value="EPS_EpsC"/>
    <property type="match status" value="1"/>
</dbReference>
<evidence type="ECO:0000259" key="10">
    <source>
        <dbReference type="SMART" id="SM00971"/>
    </source>
</evidence>
<accession>A0A1I6LXN1</accession>
<dbReference type="EMBL" id="FOZM01000001">
    <property type="protein sequence ID" value="SFS08158.1"/>
    <property type="molecule type" value="Genomic_DNA"/>
</dbReference>
<evidence type="ECO:0000256" key="5">
    <source>
        <dbReference type="ARBA" id="ARBA00022605"/>
    </source>
</evidence>
<evidence type="ECO:0000256" key="2">
    <source>
        <dbReference type="ARBA" id="ARBA00007274"/>
    </source>
</evidence>
<keyword evidence="12" id="KW-1185">Reference proteome</keyword>
<protein>
    <recommendedName>
        <fullName evidence="4">Serine acetyltransferase</fullName>
        <ecNumber evidence="3">2.3.1.30</ecNumber>
    </recommendedName>
</protein>
<evidence type="ECO:0000256" key="1">
    <source>
        <dbReference type="ARBA" id="ARBA00004876"/>
    </source>
</evidence>
<dbReference type="Pfam" id="PF06426">
    <property type="entry name" value="SATase_N"/>
    <property type="match status" value="1"/>
</dbReference>
<evidence type="ECO:0000256" key="4">
    <source>
        <dbReference type="ARBA" id="ARBA00018522"/>
    </source>
</evidence>
<dbReference type="SUPFAM" id="SSF51161">
    <property type="entry name" value="Trimeric LpxA-like enzymes"/>
    <property type="match status" value="1"/>
</dbReference>
<dbReference type="GO" id="GO:0009001">
    <property type="term" value="F:serine O-acetyltransferase activity"/>
    <property type="evidence" value="ECO:0007669"/>
    <property type="project" value="UniProtKB-EC"/>
</dbReference>
<dbReference type="Proteomes" id="UP000198926">
    <property type="component" value="Unassembled WGS sequence"/>
</dbReference>
<reference evidence="11 12" key="1">
    <citation type="submission" date="2016-10" db="EMBL/GenBank/DDBJ databases">
        <authorList>
            <person name="de Groot N.N."/>
        </authorList>
    </citation>
    <scope>NUCLEOTIDE SEQUENCE [LARGE SCALE GENOMIC DNA]</scope>
    <source>
        <strain evidence="11 12">DSM 29433</strain>
    </source>
</reference>
<name>A0A1I6LXN1_9RHOB</name>
<dbReference type="GO" id="GO:0005737">
    <property type="term" value="C:cytoplasm"/>
    <property type="evidence" value="ECO:0007669"/>
    <property type="project" value="InterPro"/>
</dbReference>
<dbReference type="Gene3D" id="1.10.3130.10">
    <property type="entry name" value="serine acetyltransferase, domain 1"/>
    <property type="match status" value="1"/>
</dbReference>
<gene>
    <name evidence="11" type="ORF">SAMN05444714_0994</name>
</gene>
<dbReference type="AlphaFoldDB" id="A0A1I6LXN1"/>
<keyword evidence="6 11" id="KW-0808">Transferase</keyword>
<dbReference type="InterPro" id="IPR042122">
    <property type="entry name" value="Ser_AcTrfase_N_sf"/>
</dbReference>
<dbReference type="FunFam" id="2.160.10.10:FF:000002">
    <property type="entry name" value="Serine acetyltransferase"/>
    <property type="match status" value="1"/>
</dbReference>
<evidence type="ECO:0000256" key="6">
    <source>
        <dbReference type="ARBA" id="ARBA00022679"/>
    </source>
</evidence>
<keyword evidence="5" id="KW-0028">Amino-acid biosynthesis</keyword>
<dbReference type="CDD" id="cd03354">
    <property type="entry name" value="LbH_SAT"/>
    <property type="match status" value="1"/>
</dbReference>
<dbReference type="STRING" id="1123755.SAMN05444714_0994"/>
<dbReference type="UniPathway" id="UPA00136">
    <property type="reaction ID" value="UER00199"/>
</dbReference>
<dbReference type="SMART" id="SM00971">
    <property type="entry name" value="SATase_N"/>
    <property type="match status" value="1"/>
</dbReference>
<dbReference type="NCBIfam" id="TIGR01172">
    <property type="entry name" value="cysE"/>
    <property type="match status" value="1"/>
</dbReference>
<comment type="pathway">
    <text evidence="1">Amino-acid biosynthesis; L-cysteine biosynthesis; L-cysteine from L-serine: step 1/2.</text>
</comment>
<dbReference type="Pfam" id="PF00132">
    <property type="entry name" value="Hexapep"/>
    <property type="match status" value="1"/>
</dbReference>
<comment type="catalytic activity">
    <reaction evidence="9">
        <text>L-serine + acetyl-CoA = O-acetyl-L-serine + CoA</text>
        <dbReference type="Rhea" id="RHEA:24560"/>
        <dbReference type="ChEBI" id="CHEBI:33384"/>
        <dbReference type="ChEBI" id="CHEBI:57287"/>
        <dbReference type="ChEBI" id="CHEBI:57288"/>
        <dbReference type="ChEBI" id="CHEBI:58340"/>
        <dbReference type="EC" id="2.3.1.30"/>
    </reaction>
</comment>
<dbReference type="OrthoDB" id="9801456at2"/>
<feature type="domain" description="Serine acetyltransferase N-terminal" evidence="10">
    <location>
        <begin position="14"/>
        <end position="118"/>
    </location>
</feature>
<evidence type="ECO:0000256" key="3">
    <source>
        <dbReference type="ARBA" id="ARBA00013266"/>
    </source>
</evidence>
<evidence type="ECO:0000313" key="11">
    <source>
        <dbReference type="EMBL" id="SFS08158.1"/>
    </source>
</evidence>
<dbReference type="InterPro" id="IPR053376">
    <property type="entry name" value="Serine_acetyltransferase"/>
</dbReference>
<sequence length="269" mass="29193">MPQVQPNLTQLDPVWHRICAEAEEAVAKEPLMGGLIHAGILHHKSLEGALAYRISMKLGSPEMSEQILREIADEAYRTSPELVEAARADLVATYDRDPACHRLMKPLLFFKGYQAVQSYRLAHWLYQRDRKDMAYFIQMRTSEMFGVDIHPAARIGKGIMIDHAHSIVVGETAVVGDNVSMLHSVTLGGTGKEDDDRHPKIGNGVLIGAGAHVLGNIKIGDCSRIAAGSVVLEAVPAKKTVAGVPAKIVGEAGCSQPSLTMDQILKTVM</sequence>
<keyword evidence="8" id="KW-0012">Acyltransferase</keyword>
<dbReference type="PANTHER" id="PTHR42811">
    <property type="entry name" value="SERINE ACETYLTRANSFERASE"/>
    <property type="match status" value="1"/>
</dbReference>
<dbReference type="InterPro" id="IPR045304">
    <property type="entry name" value="LbH_SAT"/>
</dbReference>
<dbReference type="InterPro" id="IPR005881">
    <property type="entry name" value="Ser_O-AcTrfase"/>
</dbReference>
<comment type="similarity">
    <text evidence="2">Belongs to the transferase hexapeptide repeat family.</text>
</comment>
<dbReference type="RefSeq" id="WP_090204680.1">
    <property type="nucleotide sequence ID" value="NZ_FOZM01000001.1"/>
</dbReference>
<evidence type="ECO:0000256" key="8">
    <source>
        <dbReference type="ARBA" id="ARBA00023315"/>
    </source>
</evidence>
<dbReference type="GO" id="GO:0006535">
    <property type="term" value="P:cysteine biosynthetic process from serine"/>
    <property type="evidence" value="ECO:0007669"/>
    <property type="project" value="InterPro"/>
</dbReference>
<organism evidence="11 12">
    <name type="scientific">Yoonia litorea</name>
    <dbReference type="NCBI Taxonomy" id="1123755"/>
    <lineage>
        <taxon>Bacteria</taxon>
        <taxon>Pseudomonadati</taxon>
        <taxon>Pseudomonadota</taxon>
        <taxon>Alphaproteobacteria</taxon>
        <taxon>Rhodobacterales</taxon>
        <taxon>Paracoccaceae</taxon>
        <taxon>Yoonia</taxon>
    </lineage>
</organism>
<dbReference type="InterPro" id="IPR001451">
    <property type="entry name" value="Hexapep"/>
</dbReference>
<dbReference type="PROSITE" id="PS00101">
    <property type="entry name" value="HEXAPEP_TRANSFERASES"/>
    <property type="match status" value="1"/>
</dbReference>
<dbReference type="InterPro" id="IPR011004">
    <property type="entry name" value="Trimer_LpxA-like_sf"/>
</dbReference>
<dbReference type="InterPro" id="IPR010493">
    <property type="entry name" value="Ser_AcTrfase_N"/>
</dbReference>
<evidence type="ECO:0000256" key="7">
    <source>
        <dbReference type="ARBA" id="ARBA00022737"/>
    </source>
</evidence>
<evidence type="ECO:0000313" key="12">
    <source>
        <dbReference type="Proteomes" id="UP000198926"/>
    </source>
</evidence>
<proteinExistence type="inferred from homology"/>
<dbReference type="EC" id="2.3.1.30" evidence="3"/>
<keyword evidence="7" id="KW-0677">Repeat</keyword>
<dbReference type="Gene3D" id="2.160.10.10">
    <property type="entry name" value="Hexapeptide repeat proteins"/>
    <property type="match status" value="1"/>
</dbReference>
<dbReference type="InterPro" id="IPR018357">
    <property type="entry name" value="Hexapep_transf_CS"/>
</dbReference>
<evidence type="ECO:0000256" key="9">
    <source>
        <dbReference type="ARBA" id="ARBA00049486"/>
    </source>
</evidence>